<evidence type="ECO:0000256" key="5">
    <source>
        <dbReference type="ARBA" id="ARBA00023237"/>
    </source>
</evidence>
<reference evidence="13 15" key="1">
    <citation type="submission" date="2018-08" db="EMBL/GenBank/DDBJ databases">
        <title>A genome reference for cultivated species of the human gut microbiota.</title>
        <authorList>
            <person name="Zou Y."/>
            <person name="Xue W."/>
            <person name="Luo G."/>
        </authorList>
    </citation>
    <scope>NUCLEOTIDE SEQUENCE [LARGE SCALE GENOMIC DNA]</scope>
    <source>
        <strain evidence="13 15">AF37-12</strain>
    </source>
</reference>
<dbReference type="RefSeq" id="WP_011109107.1">
    <property type="nucleotide sequence ID" value="NZ_CAXKYH010000003.1"/>
</dbReference>
<dbReference type="PROSITE" id="PS51257">
    <property type="entry name" value="PROKAR_LIPOPROTEIN"/>
    <property type="match status" value="1"/>
</dbReference>
<evidence type="ECO:0000256" key="2">
    <source>
        <dbReference type="ARBA" id="ARBA00006275"/>
    </source>
</evidence>
<feature type="signal peptide" evidence="6">
    <location>
        <begin position="1"/>
        <end position="22"/>
    </location>
</feature>
<evidence type="ECO:0000313" key="11">
    <source>
        <dbReference type="EMBL" id="KAB4487902.1"/>
    </source>
</evidence>
<dbReference type="EMBL" id="JAHYQA010000002">
    <property type="protein sequence ID" value="MCE9236504.1"/>
    <property type="molecule type" value="Genomic_DNA"/>
</dbReference>
<evidence type="ECO:0000256" key="1">
    <source>
        <dbReference type="ARBA" id="ARBA00004442"/>
    </source>
</evidence>
<evidence type="ECO:0000259" key="7">
    <source>
        <dbReference type="Pfam" id="PF07980"/>
    </source>
</evidence>
<feature type="chain" id="PRO_5014250476" evidence="6">
    <location>
        <begin position="23"/>
        <end position="619"/>
    </location>
</feature>
<dbReference type="EMBL" id="WCSB01000001">
    <property type="protein sequence ID" value="KAB4455866.1"/>
    <property type="molecule type" value="Genomic_DNA"/>
</dbReference>
<dbReference type="Proteomes" id="UP001156218">
    <property type="component" value="Chromosome"/>
</dbReference>
<dbReference type="Pfam" id="PF14322">
    <property type="entry name" value="SusD-like_3"/>
    <property type="match status" value="1"/>
</dbReference>
<dbReference type="AlphaFoldDB" id="A0A173V9C5"/>
<comment type="similarity">
    <text evidence="2">Belongs to the SusD family.</text>
</comment>
<dbReference type="InterPro" id="IPR033985">
    <property type="entry name" value="SusD-like_N"/>
</dbReference>
<dbReference type="EMBL" id="QROV01000002">
    <property type="protein sequence ID" value="RHL63948.1"/>
    <property type="molecule type" value="Genomic_DNA"/>
</dbReference>
<evidence type="ECO:0000256" key="4">
    <source>
        <dbReference type="ARBA" id="ARBA00023136"/>
    </source>
</evidence>
<evidence type="ECO:0000259" key="8">
    <source>
        <dbReference type="Pfam" id="PF14322"/>
    </source>
</evidence>
<dbReference type="SUPFAM" id="SSF48452">
    <property type="entry name" value="TPR-like"/>
    <property type="match status" value="1"/>
</dbReference>
<feature type="domain" description="RagB/SusD" evidence="7">
    <location>
        <begin position="389"/>
        <end position="616"/>
    </location>
</feature>
<gene>
    <name evidence="13" type="ORF">DW011_02090</name>
    <name evidence="10" type="ORF">GAN59_06395</name>
    <name evidence="11" type="ORF">GAN91_00415</name>
    <name evidence="9" type="ORF">GAN93_02510</name>
    <name evidence="12" type="ORF">K0H07_04945</name>
    <name evidence="14" type="ORF">KQP68_05870</name>
</gene>
<evidence type="ECO:0000313" key="13">
    <source>
        <dbReference type="EMBL" id="RHL63948.1"/>
    </source>
</evidence>
<dbReference type="EMBL" id="WCRS01000003">
    <property type="protein sequence ID" value="KAB4476805.1"/>
    <property type="molecule type" value="Genomic_DNA"/>
</dbReference>
<reference evidence="16 17" key="2">
    <citation type="journal article" date="2019" name="Nat. Med.">
        <title>A library of human gut bacterial isolates paired with longitudinal multiomics data enables mechanistic microbiome research.</title>
        <authorList>
            <person name="Poyet M."/>
            <person name="Groussin M."/>
            <person name="Gibbons S.M."/>
            <person name="Avila-Pacheco J."/>
            <person name="Jiang X."/>
            <person name="Kearney S.M."/>
            <person name="Perrotta A.R."/>
            <person name="Berdy B."/>
            <person name="Zhao S."/>
            <person name="Lieberman T.D."/>
            <person name="Swanson P.K."/>
            <person name="Smith M."/>
            <person name="Roesemann S."/>
            <person name="Alexander J.E."/>
            <person name="Rich S.A."/>
            <person name="Livny J."/>
            <person name="Vlamakis H."/>
            <person name="Clish C."/>
            <person name="Bullock K."/>
            <person name="Deik A."/>
            <person name="Scott J."/>
            <person name="Pierce K.A."/>
            <person name="Xavier R.J."/>
            <person name="Alm E.J."/>
        </authorList>
    </citation>
    <scope>NUCLEOTIDE SEQUENCE [LARGE SCALE GENOMIC DNA]</scope>
    <source>
        <strain evidence="10 18">BIOML-A156</strain>
        <strain evidence="11 16">BIOML-A162</strain>
        <strain evidence="9 17">BIOML-A165</strain>
    </source>
</reference>
<dbReference type="Pfam" id="PF07980">
    <property type="entry name" value="SusD_RagB"/>
    <property type="match status" value="1"/>
</dbReference>
<organism evidence="13 15">
    <name type="scientific">Bacteroides thetaiotaomicron</name>
    <dbReference type="NCBI Taxonomy" id="818"/>
    <lineage>
        <taxon>Bacteria</taxon>
        <taxon>Pseudomonadati</taxon>
        <taxon>Bacteroidota</taxon>
        <taxon>Bacteroidia</taxon>
        <taxon>Bacteroidales</taxon>
        <taxon>Bacteroidaceae</taxon>
        <taxon>Bacteroides</taxon>
    </lineage>
</organism>
<keyword evidence="5" id="KW-0998">Cell outer membrane</keyword>
<evidence type="ECO:0000313" key="10">
    <source>
        <dbReference type="EMBL" id="KAB4476805.1"/>
    </source>
</evidence>
<feature type="domain" description="SusD-like N-terminal" evidence="8">
    <location>
        <begin position="96"/>
        <end position="234"/>
    </location>
</feature>
<dbReference type="EMBL" id="WCRY01000001">
    <property type="protein sequence ID" value="KAB4487902.1"/>
    <property type="molecule type" value="Genomic_DNA"/>
</dbReference>
<accession>A0A173V9C5</accession>
<protein>
    <submittedName>
        <fullName evidence="13">RagB/SusD family nutrient uptake outer membrane protein</fullName>
    </submittedName>
</protein>
<evidence type="ECO:0000256" key="6">
    <source>
        <dbReference type="SAM" id="SignalP"/>
    </source>
</evidence>
<evidence type="ECO:0000313" key="18">
    <source>
        <dbReference type="Proteomes" id="UP000488521"/>
    </source>
</evidence>
<dbReference type="GeneID" id="60925288"/>
<dbReference type="Proteomes" id="UP001200544">
    <property type="component" value="Unassembled WGS sequence"/>
</dbReference>
<sequence length="619" mass="71034">MKKLLYTVIAAMPFCGSSLLMTSCDDLFDTKSPSSMDDSNIFSIYDLAEGTIKNIYIYYGEQNYRARYLPWYGYNTDIEWYSSSEQVGDGKADLAVYKVSSNNSQMNLADGKEPWSNIYQGIEKANLAIQGLRTYADLTDKNMAHLYGEALTMRAMAYVDLINAWGDVPARFEPTTTETMYAARTDKDVIYKQLIKDLQEAENMVAWPNEMDATTTVERINKAFVKGLLARVCLQASGYSLRSDGNSSLSSDPELAKSVLYPIALQACKDVMAEEGKYVALKTNFEDIFIDNCRDIIKAGSESLWEIPYNNEPTARGRQVYTFGLRHETADVIVNYKQSGGQAGPTPFFFFDYSQKDKRRDVTCVPYKWNKGVQELNSIDKWYFGKLRYEWMNRYIESTDDGINKQYMRYADIVLMRAELENELNGPASAAPYLKQIRQRAFDQADWNTEVDQYVAAVQGNKDAMFDAIVQERALEFCGEFVRKADLIRWNLLKTKLDEAKAKMYRLRDLQGEYAELSGHLYYKMEDYTWTRNGASNTIEDGSLVTYGLNRDEQNINPAGYTEYTNSSGETKTWISSSQLKDEKIEAIYAQDPVKYMYWPIFQVNLNANPELKNYSWYN</sequence>
<dbReference type="OMA" id="NTDVEWY"/>
<keyword evidence="3 6" id="KW-0732">Signal</keyword>
<dbReference type="Proteomes" id="UP000436858">
    <property type="component" value="Unassembled WGS sequence"/>
</dbReference>
<dbReference type="Proteomes" id="UP000460317">
    <property type="component" value="Unassembled WGS sequence"/>
</dbReference>
<dbReference type="Proteomes" id="UP000488521">
    <property type="component" value="Unassembled WGS sequence"/>
</dbReference>
<dbReference type="InterPro" id="IPR012944">
    <property type="entry name" value="SusD_RagB_dom"/>
</dbReference>
<evidence type="ECO:0000313" key="16">
    <source>
        <dbReference type="Proteomes" id="UP000436858"/>
    </source>
</evidence>
<dbReference type="InterPro" id="IPR011990">
    <property type="entry name" value="TPR-like_helical_dom_sf"/>
</dbReference>
<dbReference type="SMR" id="A0A173V9C5"/>
<keyword evidence="4" id="KW-0472">Membrane</keyword>
<reference evidence="12" key="4">
    <citation type="submission" date="2021-07" db="EMBL/GenBank/DDBJ databases">
        <title>Comparative genomics of Bacteroides fragilis group isolates reveals species-dependent resistance mechanisms and validates clinical tools for resistance prediction.</title>
        <authorList>
            <person name="Wallace M.J."/>
            <person name="Jean S."/>
            <person name="Wallace M.A."/>
            <person name="Carey-Ann B.D."/>
            <person name="Dantas G."/>
        </authorList>
    </citation>
    <scope>NUCLEOTIDE SEQUENCE</scope>
    <source>
        <strain evidence="12">BJH_160</strain>
    </source>
</reference>
<evidence type="ECO:0000256" key="3">
    <source>
        <dbReference type="ARBA" id="ARBA00022729"/>
    </source>
</evidence>
<dbReference type="Gene3D" id="1.25.40.390">
    <property type="match status" value="1"/>
</dbReference>
<reference evidence="14 19" key="3">
    <citation type="submission" date="2021-06" db="EMBL/GenBank/DDBJ databases">
        <title>Interrogation of the integrated mobile genetic elements in gut-associated Bacteroides with a consensus prediction approach.</title>
        <authorList>
            <person name="Campbell D.E."/>
            <person name="Leigh J.R."/>
            <person name="Kim T."/>
            <person name="England W."/>
            <person name="Whitaker R.J."/>
            <person name="Degnan P.H."/>
        </authorList>
    </citation>
    <scope>NUCLEOTIDE SEQUENCE [LARGE SCALE GENOMIC DNA]</scope>
    <source>
        <strain evidence="14 19">WAL8669</strain>
    </source>
</reference>
<evidence type="ECO:0000313" key="14">
    <source>
        <dbReference type="EMBL" id="UYU67801.1"/>
    </source>
</evidence>
<evidence type="ECO:0000313" key="15">
    <source>
        <dbReference type="Proteomes" id="UP000283616"/>
    </source>
</evidence>
<dbReference type="EMBL" id="CP083680">
    <property type="protein sequence ID" value="UYU67801.1"/>
    <property type="molecule type" value="Genomic_DNA"/>
</dbReference>
<proteinExistence type="inferred from homology"/>
<evidence type="ECO:0000313" key="9">
    <source>
        <dbReference type="EMBL" id="KAB4455866.1"/>
    </source>
</evidence>
<dbReference type="GO" id="GO:0009279">
    <property type="term" value="C:cell outer membrane"/>
    <property type="evidence" value="ECO:0007669"/>
    <property type="project" value="UniProtKB-SubCell"/>
</dbReference>
<comment type="subcellular location">
    <subcellularLocation>
        <location evidence="1">Cell outer membrane</location>
    </subcellularLocation>
</comment>
<dbReference type="Proteomes" id="UP000283616">
    <property type="component" value="Unassembled WGS sequence"/>
</dbReference>
<name>A0A173V9C5_BACT4</name>
<evidence type="ECO:0000313" key="19">
    <source>
        <dbReference type="Proteomes" id="UP001156218"/>
    </source>
</evidence>
<evidence type="ECO:0000313" key="17">
    <source>
        <dbReference type="Proteomes" id="UP000460317"/>
    </source>
</evidence>
<evidence type="ECO:0000313" key="12">
    <source>
        <dbReference type="EMBL" id="MCE9236504.1"/>
    </source>
</evidence>